<dbReference type="RefSeq" id="XP_066700992.1">
    <property type="nucleotide sequence ID" value="XM_066841130.1"/>
</dbReference>
<dbReference type="GeneID" id="92074192"/>
<reference evidence="2 3" key="1">
    <citation type="submission" date="2023-01" db="EMBL/GenBank/DDBJ databases">
        <title>Analysis of 21 Apiospora genomes using comparative genomics revels a genus with tremendous synthesis potential of carbohydrate active enzymes and secondary metabolites.</title>
        <authorList>
            <person name="Sorensen T."/>
        </authorList>
    </citation>
    <scope>NUCLEOTIDE SEQUENCE [LARGE SCALE GENOMIC DNA]</scope>
    <source>
        <strain evidence="2 3">CBS 24483</strain>
    </source>
</reference>
<organism evidence="2 3">
    <name type="scientific">Apiospora aurea</name>
    <dbReference type="NCBI Taxonomy" id="335848"/>
    <lineage>
        <taxon>Eukaryota</taxon>
        <taxon>Fungi</taxon>
        <taxon>Dikarya</taxon>
        <taxon>Ascomycota</taxon>
        <taxon>Pezizomycotina</taxon>
        <taxon>Sordariomycetes</taxon>
        <taxon>Xylariomycetidae</taxon>
        <taxon>Amphisphaeriales</taxon>
        <taxon>Apiosporaceae</taxon>
        <taxon>Apiospora</taxon>
    </lineage>
</organism>
<dbReference type="EMBL" id="JAQQWE010000004">
    <property type="protein sequence ID" value="KAK7955686.1"/>
    <property type="molecule type" value="Genomic_DNA"/>
</dbReference>
<proteinExistence type="predicted"/>
<gene>
    <name evidence="2" type="ORF">PG986_004908</name>
</gene>
<feature type="compositionally biased region" description="Basic and acidic residues" evidence="1">
    <location>
        <begin position="86"/>
        <end position="96"/>
    </location>
</feature>
<evidence type="ECO:0000313" key="2">
    <source>
        <dbReference type="EMBL" id="KAK7955686.1"/>
    </source>
</evidence>
<evidence type="ECO:0000313" key="3">
    <source>
        <dbReference type="Proteomes" id="UP001391051"/>
    </source>
</evidence>
<protein>
    <submittedName>
        <fullName evidence="2">Uncharacterized protein</fullName>
    </submittedName>
</protein>
<feature type="region of interest" description="Disordered" evidence="1">
    <location>
        <begin position="72"/>
        <end position="96"/>
    </location>
</feature>
<sequence length="96" mass="10183">MPGEASGELRRMFNFGPSLVQFGPAPVDLGWTAENVDATWDAPTVIGSLVGDTPVPGWRALEPLNPSCAAMRAQRDPQTPGVLARRPGEVEAKAEV</sequence>
<name>A0ABR1QG27_9PEZI</name>
<evidence type="ECO:0000256" key="1">
    <source>
        <dbReference type="SAM" id="MobiDB-lite"/>
    </source>
</evidence>
<dbReference type="Proteomes" id="UP001391051">
    <property type="component" value="Unassembled WGS sequence"/>
</dbReference>
<comment type="caution">
    <text evidence="2">The sequence shown here is derived from an EMBL/GenBank/DDBJ whole genome shotgun (WGS) entry which is preliminary data.</text>
</comment>
<keyword evidence="3" id="KW-1185">Reference proteome</keyword>
<accession>A0ABR1QG27</accession>